<dbReference type="Proteomes" id="UP001489004">
    <property type="component" value="Unassembled WGS sequence"/>
</dbReference>
<feature type="chain" id="PRO_5043856011" evidence="2">
    <location>
        <begin position="26"/>
        <end position="181"/>
    </location>
</feature>
<keyword evidence="2" id="KW-0732">Signal</keyword>
<protein>
    <submittedName>
        <fullName evidence="3">Uncharacterized protein</fullName>
    </submittedName>
</protein>
<dbReference type="AlphaFoldDB" id="A0AAW1PQQ6"/>
<dbReference type="EMBL" id="JALJOR010000010">
    <property type="protein sequence ID" value="KAK9810327.1"/>
    <property type="molecule type" value="Genomic_DNA"/>
</dbReference>
<reference evidence="3 4" key="1">
    <citation type="journal article" date="2024" name="Nat. Commun.">
        <title>Phylogenomics reveals the evolutionary origins of lichenization in chlorophyte algae.</title>
        <authorList>
            <person name="Puginier C."/>
            <person name="Libourel C."/>
            <person name="Otte J."/>
            <person name="Skaloud P."/>
            <person name="Haon M."/>
            <person name="Grisel S."/>
            <person name="Petersen M."/>
            <person name="Berrin J.G."/>
            <person name="Delaux P.M."/>
            <person name="Dal Grande F."/>
            <person name="Keller J."/>
        </authorList>
    </citation>
    <scope>NUCLEOTIDE SEQUENCE [LARGE SCALE GENOMIC DNA]</scope>
    <source>
        <strain evidence="3 4">SAG 2043</strain>
    </source>
</reference>
<evidence type="ECO:0000256" key="2">
    <source>
        <dbReference type="SAM" id="SignalP"/>
    </source>
</evidence>
<keyword evidence="1" id="KW-1133">Transmembrane helix</keyword>
<feature type="transmembrane region" description="Helical" evidence="1">
    <location>
        <begin position="118"/>
        <end position="138"/>
    </location>
</feature>
<feature type="transmembrane region" description="Helical" evidence="1">
    <location>
        <begin position="150"/>
        <end position="167"/>
    </location>
</feature>
<keyword evidence="1" id="KW-0812">Transmembrane</keyword>
<organism evidence="3 4">
    <name type="scientific">[Myrmecia] bisecta</name>
    <dbReference type="NCBI Taxonomy" id="41462"/>
    <lineage>
        <taxon>Eukaryota</taxon>
        <taxon>Viridiplantae</taxon>
        <taxon>Chlorophyta</taxon>
        <taxon>core chlorophytes</taxon>
        <taxon>Trebouxiophyceae</taxon>
        <taxon>Trebouxiales</taxon>
        <taxon>Trebouxiaceae</taxon>
        <taxon>Myrmecia</taxon>
    </lineage>
</organism>
<feature type="transmembrane region" description="Helical" evidence="1">
    <location>
        <begin position="94"/>
        <end position="112"/>
    </location>
</feature>
<keyword evidence="1" id="KW-0472">Membrane</keyword>
<evidence type="ECO:0000256" key="1">
    <source>
        <dbReference type="SAM" id="Phobius"/>
    </source>
</evidence>
<keyword evidence="4" id="KW-1185">Reference proteome</keyword>
<feature type="transmembrane region" description="Helical" evidence="1">
    <location>
        <begin position="41"/>
        <end position="59"/>
    </location>
</feature>
<feature type="signal peptide" evidence="2">
    <location>
        <begin position="1"/>
        <end position="25"/>
    </location>
</feature>
<comment type="caution">
    <text evidence="3">The sequence shown here is derived from an EMBL/GenBank/DDBJ whole genome shotgun (WGS) entry which is preliminary data.</text>
</comment>
<name>A0AAW1PQQ6_9CHLO</name>
<proteinExistence type="predicted"/>
<gene>
    <name evidence="3" type="ORF">WJX72_008745</name>
</gene>
<evidence type="ECO:0000313" key="4">
    <source>
        <dbReference type="Proteomes" id="UP001489004"/>
    </source>
</evidence>
<evidence type="ECO:0000313" key="3">
    <source>
        <dbReference type="EMBL" id="KAK9810327.1"/>
    </source>
</evidence>
<sequence>MSDPQWLVCAAILLLGGALPTLACAEFLQQWATGSTAAALLGRLLLVDGIFAAAALAFLRSAEWYGRRRHPEGVLPYPGPWHVPGGPPRLPTAFAPWYLGFAALSAGGLPLAALVACAAQGCGTAAAVLMLPYLAVFGWQTHLEMRRMRASLLAPAIPIVFAFYRLWQLGHLHTDKASKSK</sequence>
<accession>A0AAW1PQQ6</accession>